<dbReference type="InterPro" id="IPR036397">
    <property type="entry name" value="RNaseH_sf"/>
</dbReference>
<evidence type="ECO:0000256" key="4">
    <source>
        <dbReference type="ARBA" id="ARBA00022839"/>
    </source>
</evidence>
<dbReference type="SMART" id="SM00479">
    <property type="entry name" value="EXOIII"/>
    <property type="match status" value="1"/>
</dbReference>
<protein>
    <recommendedName>
        <fullName evidence="5">Exonuclease domain-containing protein</fullName>
    </recommendedName>
</protein>
<evidence type="ECO:0000259" key="5">
    <source>
        <dbReference type="SMART" id="SM00479"/>
    </source>
</evidence>
<evidence type="ECO:0000313" key="6">
    <source>
        <dbReference type="EMBL" id="KAG7091018.1"/>
    </source>
</evidence>
<dbReference type="SUPFAM" id="SSF53098">
    <property type="entry name" value="Ribonuclease H-like"/>
    <property type="match status" value="1"/>
</dbReference>
<keyword evidence="2" id="KW-0540">Nuclease</keyword>
<dbReference type="PANTHER" id="PTHR11046">
    <property type="entry name" value="OLIGORIBONUCLEASE, MITOCHONDRIAL"/>
    <property type="match status" value="1"/>
</dbReference>
<evidence type="ECO:0000256" key="1">
    <source>
        <dbReference type="ARBA" id="ARBA00009921"/>
    </source>
</evidence>
<dbReference type="Pfam" id="PF00929">
    <property type="entry name" value="RNase_T"/>
    <property type="match status" value="1"/>
</dbReference>
<dbReference type="NCBIfam" id="NF003765">
    <property type="entry name" value="PRK05359.1"/>
    <property type="match status" value="1"/>
</dbReference>
<dbReference type="GO" id="GO:0000175">
    <property type="term" value="F:3'-5'-RNA exonuclease activity"/>
    <property type="evidence" value="ECO:0007669"/>
    <property type="project" value="InterPro"/>
</dbReference>
<dbReference type="GO" id="GO:0005739">
    <property type="term" value="C:mitochondrion"/>
    <property type="evidence" value="ECO:0007669"/>
    <property type="project" value="TreeGrafter"/>
</dbReference>
<dbReference type="CDD" id="cd06135">
    <property type="entry name" value="Orn"/>
    <property type="match status" value="1"/>
</dbReference>
<evidence type="ECO:0000256" key="3">
    <source>
        <dbReference type="ARBA" id="ARBA00022801"/>
    </source>
</evidence>
<sequence length="240" mass="27875">MLRARASTFWRVPNTRLVWHMPYTSRAFRRTVTTVPQVHLKLKMASRTEPLQPTDGPMVWIDCEMTGLDPETDRIMEIAVLITNGNLELVDEGIEYVIRVDKEHLDGMGEWCRKQHGQSGLTNASVSSPFTKDYVSDAVFKYIKKWIPAERKGVLAGNSVHMDRVFLMKEMPEVVDWLHYRIIDVSSVKELVSRWYTHPSQRVPSLVQGTDDRHRALSDIKASIRELKWYREHAFVTPLR</sequence>
<name>A0A9P7RXU9_9AGAR</name>
<organism evidence="6 7">
    <name type="scientific">Marasmius oreades</name>
    <name type="common">fairy-ring Marasmius</name>
    <dbReference type="NCBI Taxonomy" id="181124"/>
    <lineage>
        <taxon>Eukaryota</taxon>
        <taxon>Fungi</taxon>
        <taxon>Dikarya</taxon>
        <taxon>Basidiomycota</taxon>
        <taxon>Agaricomycotina</taxon>
        <taxon>Agaricomycetes</taxon>
        <taxon>Agaricomycetidae</taxon>
        <taxon>Agaricales</taxon>
        <taxon>Marasmiineae</taxon>
        <taxon>Marasmiaceae</taxon>
        <taxon>Marasmius</taxon>
    </lineage>
</organism>
<dbReference type="RefSeq" id="XP_043007488.1">
    <property type="nucleotide sequence ID" value="XM_043155027.1"/>
</dbReference>
<proteinExistence type="inferred from homology"/>
<comment type="caution">
    <text evidence="6">The sequence shown here is derived from an EMBL/GenBank/DDBJ whole genome shotgun (WGS) entry which is preliminary data.</text>
</comment>
<dbReference type="InterPro" id="IPR013520">
    <property type="entry name" value="Ribonucl_H"/>
</dbReference>
<dbReference type="InterPro" id="IPR022894">
    <property type="entry name" value="Oligoribonuclease"/>
</dbReference>
<dbReference type="InterPro" id="IPR012337">
    <property type="entry name" value="RNaseH-like_sf"/>
</dbReference>
<reference evidence="6" key="1">
    <citation type="journal article" date="2021" name="Genome Biol. Evol.">
        <title>The assembled and annotated genome of the fairy-ring fungus Marasmius oreades.</title>
        <authorList>
            <person name="Hiltunen M."/>
            <person name="Ament-Velasquez S.L."/>
            <person name="Johannesson H."/>
        </authorList>
    </citation>
    <scope>NUCLEOTIDE SEQUENCE</scope>
    <source>
        <strain evidence="6">03SP1</strain>
    </source>
</reference>
<dbReference type="PANTHER" id="PTHR11046:SF0">
    <property type="entry name" value="OLIGORIBONUCLEASE, MITOCHONDRIAL"/>
    <property type="match status" value="1"/>
</dbReference>
<dbReference type="KEGG" id="more:E1B28_010080"/>
<comment type="similarity">
    <text evidence="1">Belongs to the oligoribonuclease family.</text>
</comment>
<dbReference type="OrthoDB" id="270189at2759"/>
<keyword evidence="7" id="KW-1185">Reference proteome</keyword>
<dbReference type="FunFam" id="3.30.420.10:FF:000003">
    <property type="entry name" value="Oligoribonuclease"/>
    <property type="match status" value="1"/>
</dbReference>
<evidence type="ECO:0000256" key="2">
    <source>
        <dbReference type="ARBA" id="ARBA00022722"/>
    </source>
</evidence>
<evidence type="ECO:0000313" key="7">
    <source>
        <dbReference type="Proteomes" id="UP001049176"/>
    </source>
</evidence>
<gene>
    <name evidence="6" type="ORF">E1B28_010080</name>
</gene>
<dbReference type="Proteomes" id="UP001049176">
    <property type="component" value="Chromosome 6"/>
</dbReference>
<dbReference type="Gene3D" id="3.30.420.10">
    <property type="entry name" value="Ribonuclease H-like superfamily/Ribonuclease H"/>
    <property type="match status" value="1"/>
</dbReference>
<keyword evidence="4" id="KW-0269">Exonuclease</keyword>
<dbReference type="AlphaFoldDB" id="A0A9P7RXU9"/>
<dbReference type="EMBL" id="CM032186">
    <property type="protein sequence ID" value="KAG7091018.1"/>
    <property type="molecule type" value="Genomic_DNA"/>
</dbReference>
<feature type="domain" description="Exonuclease" evidence="5">
    <location>
        <begin position="57"/>
        <end position="236"/>
    </location>
</feature>
<accession>A0A9P7RXU9</accession>
<dbReference type="GeneID" id="66079156"/>
<keyword evidence="3" id="KW-0378">Hydrolase</keyword>
<dbReference type="GO" id="GO:0003676">
    <property type="term" value="F:nucleic acid binding"/>
    <property type="evidence" value="ECO:0007669"/>
    <property type="project" value="InterPro"/>
</dbReference>